<proteinExistence type="predicted"/>
<dbReference type="Proteomes" id="UP000544054">
    <property type="component" value="Unassembled WGS sequence"/>
</dbReference>
<evidence type="ECO:0000313" key="1">
    <source>
        <dbReference type="EMBL" id="NML71864.1"/>
    </source>
</evidence>
<gene>
    <name evidence="1" type="ORF">HHL23_18985</name>
</gene>
<dbReference type="RefSeq" id="WP_169236347.1">
    <property type="nucleotide sequence ID" value="NZ_JABBGI010000031.1"/>
</dbReference>
<dbReference type="EMBL" id="JABBGI010000031">
    <property type="protein sequence ID" value="NML71864.1"/>
    <property type="molecule type" value="Genomic_DNA"/>
</dbReference>
<sequence length="74" mass="7928">MIQNNMLGVPGSFTTDYTFEFSGGFFTTTTGNVVVQVTNFGAVGAYIDFTVNGTYTDSSGNHTFTSTGHVIRDL</sequence>
<accession>A0A7Y0FTW0</accession>
<evidence type="ECO:0000313" key="2">
    <source>
        <dbReference type="Proteomes" id="UP000544054"/>
    </source>
</evidence>
<keyword evidence="2" id="KW-1185">Reference proteome</keyword>
<name>A0A7Y0FTW0_9FLAO</name>
<dbReference type="AlphaFoldDB" id="A0A7Y0FTW0"/>
<reference evidence="1 2" key="1">
    <citation type="submission" date="2020-04" db="EMBL/GenBank/DDBJ databases">
        <title>Chryseobacterium sp. RP-3-3 sp. nov., isolated from Jeju soil.</title>
        <authorList>
            <person name="Dahal R.H."/>
        </authorList>
    </citation>
    <scope>NUCLEOTIDE SEQUENCE [LARGE SCALE GENOMIC DNA]</scope>
    <source>
        <strain evidence="1 2">RP-3-3</strain>
    </source>
</reference>
<organism evidence="1 2">
    <name type="scientific">Chryseobacterium antibioticum</name>
    <dbReference type="NCBI Taxonomy" id="2728847"/>
    <lineage>
        <taxon>Bacteria</taxon>
        <taxon>Pseudomonadati</taxon>
        <taxon>Bacteroidota</taxon>
        <taxon>Flavobacteriia</taxon>
        <taxon>Flavobacteriales</taxon>
        <taxon>Weeksellaceae</taxon>
        <taxon>Chryseobacterium group</taxon>
        <taxon>Chryseobacterium</taxon>
    </lineage>
</organism>
<protein>
    <submittedName>
        <fullName evidence="1">Uncharacterized protein</fullName>
    </submittedName>
</protein>
<comment type="caution">
    <text evidence="1">The sequence shown here is derived from an EMBL/GenBank/DDBJ whole genome shotgun (WGS) entry which is preliminary data.</text>
</comment>